<evidence type="ECO:0000313" key="10">
    <source>
        <dbReference type="EMBL" id="KZT52737.1"/>
    </source>
</evidence>
<accession>A0A165DGA3</accession>
<dbReference type="InterPro" id="IPR043001">
    <property type="entry name" value="IP5_2-K_N_lobe"/>
</dbReference>
<keyword evidence="11" id="KW-1185">Reference proteome</keyword>
<keyword evidence="4 8" id="KW-0808">Transferase</keyword>
<evidence type="ECO:0000256" key="4">
    <source>
        <dbReference type="ARBA" id="ARBA00022679"/>
    </source>
</evidence>
<evidence type="ECO:0000256" key="1">
    <source>
        <dbReference type="ARBA" id="ARBA00001774"/>
    </source>
</evidence>
<keyword evidence="5 8" id="KW-0547">Nucleotide-binding</keyword>
<evidence type="ECO:0000313" key="11">
    <source>
        <dbReference type="Proteomes" id="UP000076842"/>
    </source>
</evidence>
<name>A0A165DGA3_9BASI</name>
<evidence type="ECO:0000256" key="6">
    <source>
        <dbReference type="ARBA" id="ARBA00022777"/>
    </source>
</evidence>
<dbReference type="GO" id="GO:0005524">
    <property type="term" value="F:ATP binding"/>
    <property type="evidence" value="ECO:0007669"/>
    <property type="project" value="UniProtKB-KW"/>
</dbReference>
<organism evidence="10 11">
    <name type="scientific">Calocera cornea HHB12733</name>
    <dbReference type="NCBI Taxonomy" id="1353952"/>
    <lineage>
        <taxon>Eukaryota</taxon>
        <taxon>Fungi</taxon>
        <taxon>Dikarya</taxon>
        <taxon>Basidiomycota</taxon>
        <taxon>Agaricomycotina</taxon>
        <taxon>Dacrymycetes</taxon>
        <taxon>Dacrymycetales</taxon>
        <taxon>Dacrymycetaceae</taxon>
        <taxon>Calocera</taxon>
    </lineage>
</organism>
<dbReference type="InParanoid" id="A0A165DGA3"/>
<evidence type="ECO:0000256" key="9">
    <source>
        <dbReference type="SAM" id="MobiDB-lite"/>
    </source>
</evidence>
<comment type="function">
    <text evidence="8">Phosphorylates Ins(1,3,4,5,6)P5 at position 2 to form Ins(1,2,3,4,5,6)P6 (InsP6 or phytate).</text>
</comment>
<sequence length="465" mass="51712">MRLPTADETLPVCPPRPRSSFSYPTLEQTKQEEWSYLAEGGASLVCSYTPGAVGVHERYVGKVLRLSKTRVVSADEEEEEGTNAVEWQDRVIARLLPEGVIPQLETVDLDPAWLQKLAERIEPLRPAFRRTADQIDLTAATGVLAADLIGGNAIAVEIKPKWAFLPSPQHLSPSTRALKTQHCRYCMHKQLRALSSKPTEAAYIPTYCPLDLYSGEESRVRRALEQLWEDWMATGGRLNNFRVFVRGERVDPSHPGSLARLERCFPLSSAKQALLARLLPLLLLSPILQRLKHLQRTLDPWDIEGLSALSRALHPSSPLGEGQTQPRMGEWEAFVREYLAGKGPTEEDKGGEEELRWWVMAYTLGATFKDCSLIVRLPLPVGPSAAETEPLQDGHDTGMGRAAAAPEEEEEEEEEREEGGGHGEGSVWVIDTGVKSVGKLRKWEELDREVVEGFRRSGAGGRCVE</sequence>
<dbReference type="PANTHER" id="PTHR14456">
    <property type="entry name" value="INOSITOL POLYPHOSPHATE KINASE 1"/>
    <property type="match status" value="1"/>
</dbReference>
<evidence type="ECO:0000256" key="8">
    <source>
        <dbReference type="RuleBase" id="RU364126"/>
    </source>
</evidence>
<dbReference type="Proteomes" id="UP000076842">
    <property type="component" value="Unassembled WGS sequence"/>
</dbReference>
<dbReference type="GO" id="GO:0005634">
    <property type="term" value="C:nucleus"/>
    <property type="evidence" value="ECO:0007669"/>
    <property type="project" value="TreeGrafter"/>
</dbReference>
<dbReference type="Pfam" id="PF06090">
    <property type="entry name" value="Ins_P5_2-kin"/>
    <property type="match status" value="1"/>
</dbReference>
<dbReference type="InterPro" id="IPR009286">
    <property type="entry name" value="Ins_P5_2-kin"/>
</dbReference>
<feature type="region of interest" description="Disordered" evidence="9">
    <location>
        <begin position="385"/>
        <end position="428"/>
    </location>
</feature>
<reference evidence="10 11" key="1">
    <citation type="journal article" date="2016" name="Mol. Biol. Evol.">
        <title>Comparative Genomics of Early-Diverging Mushroom-Forming Fungi Provides Insights into the Origins of Lignocellulose Decay Capabilities.</title>
        <authorList>
            <person name="Nagy L.G."/>
            <person name="Riley R."/>
            <person name="Tritt A."/>
            <person name="Adam C."/>
            <person name="Daum C."/>
            <person name="Floudas D."/>
            <person name="Sun H."/>
            <person name="Yadav J.S."/>
            <person name="Pangilinan J."/>
            <person name="Larsson K.H."/>
            <person name="Matsuura K."/>
            <person name="Barry K."/>
            <person name="Labutti K."/>
            <person name="Kuo R."/>
            <person name="Ohm R.A."/>
            <person name="Bhattacharya S.S."/>
            <person name="Shirouzu T."/>
            <person name="Yoshinaga Y."/>
            <person name="Martin F.M."/>
            <person name="Grigoriev I.V."/>
            <person name="Hibbett D.S."/>
        </authorList>
    </citation>
    <scope>NUCLEOTIDE SEQUENCE [LARGE SCALE GENOMIC DNA]</scope>
    <source>
        <strain evidence="10 11">HHB12733</strain>
    </source>
</reference>
<evidence type="ECO:0000256" key="3">
    <source>
        <dbReference type="ARBA" id="ARBA00014846"/>
    </source>
</evidence>
<protein>
    <recommendedName>
        <fullName evidence="3 8">Inositol-pentakisphosphate 2-kinase</fullName>
        <ecNumber evidence="2 8">2.7.1.158</ecNumber>
    </recommendedName>
</protein>
<gene>
    <name evidence="10" type="ORF">CALCODRAFT_501925</name>
</gene>
<comment type="domain">
    <text evidence="8">The EXKPK motif is conserved in inositol-pentakisphosphate 2-kinases of both family 1 and 2.</text>
</comment>
<dbReference type="OrthoDB" id="272370at2759"/>
<dbReference type="Gene3D" id="3.30.200.110">
    <property type="entry name" value="Inositol-pentakisphosphate 2-kinase, N-lobe"/>
    <property type="match status" value="1"/>
</dbReference>
<keyword evidence="6 8" id="KW-0418">Kinase</keyword>
<dbReference type="STRING" id="1353952.A0A165DGA3"/>
<evidence type="ECO:0000256" key="5">
    <source>
        <dbReference type="ARBA" id="ARBA00022741"/>
    </source>
</evidence>
<dbReference type="PANTHER" id="PTHR14456:SF2">
    <property type="entry name" value="INOSITOL-PENTAKISPHOSPHATE 2-KINASE"/>
    <property type="match status" value="1"/>
</dbReference>
<proteinExistence type="predicted"/>
<dbReference type="EMBL" id="KV424057">
    <property type="protein sequence ID" value="KZT52737.1"/>
    <property type="molecule type" value="Genomic_DNA"/>
</dbReference>
<dbReference type="GO" id="GO:0032958">
    <property type="term" value="P:inositol phosphate biosynthetic process"/>
    <property type="evidence" value="ECO:0007669"/>
    <property type="project" value="TreeGrafter"/>
</dbReference>
<keyword evidence="7 8" id="KW-0067">ATP-binding</keyword>
<dbReference type="AlphaFoldDB" id="A0A165DGA3"/>
<dbReference type="EC" id="2.7.1.158" evidence="2 8"/>
<evidence type="ECO:0000256" key="7">
    <source>
        <dbReference type="ARBA" id="ARBA00022840"/>
    </source>
</evidence>
<evidence type="ECO:0000256" key="2">
    <source>
        <dbReference type="ARBA" id="ARBA00012023"/>
    </source>
</evidence>
<feature type="compositionally biased region" description="Acidic residues" evidence="9">
    <location>
        <begin position="406"/>
        <end position="417"/>
    </location>
</feature>
<dbReference type="GO" id="GO:0035299">
    <property type="term" value="F:inositol-1,3,4,5,6-pentakisphosphate 2-kinase activity"/>
    <property type="evidence" value="ECO:0007669"/>
    <property type="project" value="UniProtKB-EC"/>
</dbReference>
<comment type="catalytic activity">
    <reaction evidence="1 8">
        <text>1D-myo-inositol 1,3,4,5,6-pentakisphosphate + ATP = 1D-myo-inositol hexakisphosphate + ADP + H(+)</text>
        <dbReference type="Rhea" id="RHEA:20313"/>
        <dbReference type="ChEBI" id="CHEBI:15378"/>
        <dbReference type="ChEBI" id="CHEBI:30616"/>
        <dbReference type="ChEBI" id="CHEBI:57733"/>
        <dbReference type="ChEBI" id="CHEBI:58130"/>
        <dbReference type="ChEBI" id="CHEBI:456216"/>
        <dbReference type="EC" id="2.7.1.158"/>
    </reaction>
</comment>